<gene>
    <name evidence="6" type="ORF">FXN63_14365</name>
</gene>
<name>A0A5C0AXK8_9BURK</name>
<dbReference type="KEGG" id="pacr:FXN63_14365"/>
<dbReference type="PROSITE" id="PS50931">
    <property type="entry name" value="HTH_LYSR"/>
    <property type="match status" value="1"/>
</dbReference>
<dbReference type="Pfam" id="PF00126">
    <property type="entry name" value="HTH_1"/>
    <property type="match status" value="1"/>
</dbReference>
<dbReference type="PANTHER" id="PTHR30537">
    <property type="entry name" value="HTH-TYPE TRANSCRIPTIONAL REGULATOR"/>
    <property type="match status" value="1"/>
</dbReference>
<dbReference type="InterPro" id="IPR036388">
    <property type="entry name" value="WH-like_DNA-bd_sf"/>
</dbReference>
<accession>A0A5C0AXK8</accession>
<dbReference type="AlphaFoldDB" id="A0A5C0AXK8"/>
<protein>
    <submittedName>
        <fullName evidence="6">LysR family transcriptional regulator</fullName>
    </submittedName>
</protein>
<evidence type="ECO:0000313" key="7">
    <source>
        <dbReference type="Proteomes" id="UP000325161"/>
    </source>
</evidence>
<sequence length="305" mass="32820">MDRFKQLETFVNAATLGSLSAAARAEGVVPALIGRRLDALEARLGLKLLVRSTRRLSLTAEGARFLVSSRAILESLEDAESEVAVRGAQASGRLRITAPAGFGRRHVAPLLPALMDAHPALSVSLDLTDRVVDLRSEGYDCAIRLGDLEDSSLVGVRLGENRRVVVGAPAYLARRGIPTQPSELAQHNCLSLGGAGQARGWLFSDAGKIVAHRIDGDMGCSDGAVLHAWALAGRGLAWRSMWEVSEDLANGRLASVLDDYAAPPNGIYAVFPQRKHLPARVHALVDHLREAYRDAAYWTRAQTLP</sequence>
<keyword evidence="3" id="KW-0238">DNA-binding</keyword>
<evidence type="ECO:0000256" key="3">
    <source>
        <dbReference type="ARBA" id="ARBA00023125"/>
    </source>
</evidence>
<dbReference type="Gene3D" id="3.40.190.290">
    <property type="match status" value="1"/>
</dbReference>
<dbReference type="GO" id="GO:0003677">
    <property type="term" value="F:DNA binding"/>
    <property type="evidence" value="ECO:0007669"/>
    <property type="project" value="UniProtKB-KW"/>
</dbReference>
<proteinExistence type="inferred from homology"/>
<dbReference type="InterPro" id="IPR058163">
    <property type="entry name" value="LysR-type_TF_proteobact-type"/>
</dbReference>
<keyword evidence="2" id="KW-0805">Transcription regulation</keyword>
<dbReference type="OrthoDB" id="8954631at2"/>
<dbReference type="Pfam" id="PF03466">
    <property type="entry name" value="LysR_substrate"/>
    <property type="match status" value="1"/>
</dbReference>
<evidence type="ECO:0000256" key="2">
    <source>
        <dbReference type="ARBA" id="ARBA00023015"/>
    </source>
</evidence>
<keyword evidence="4" id="KW-0804">Transcription</keyword>
<reference evidence="6 7" key="1">
    <citation type="submission" date="2019-08" db="EMBL/GenBank/DDBJ databases">
        <title>Amphibian skin-associated Pigmentiphaga: genome sequence and occurrence across geography and hosts.</title>
        <authorList>
            <person name="Bletz M.C."/>
            <person name="Bunk B."/>
            <person name="Sproeer C."/>
            <person name="Biwer P."/>
            <person name="Reiter S."/>
            <person name="Rabemananjara F.C.E."/>
            <person name="Schulz S."/>
            <person name="Overmann J."/>
            <person name="Vences M."/>
        </authorList>
    </citation>
    <scope>NUCLEOTIDE SEQUENCE [LARGE SCALE GENOMIC DNA]</scope>
    <source>
        <strain evidence="6 7">Mada1488</strain>
    </source>
</reference>
<dbReference type="FunFam" id="3.40.190.290:FF:000001">
    <property type="entry name" value="Transcriptional regulator, LysR family"/>
    <property type="match status" value="1"/>
</dbReference>
<dbReference type="GO" id="GO:0003700">
    <property type="term" value="F:DNA-binding transcription factor activity"/>
    <property type="evidence" value="ECO:0007669"/>
    <property type="project" value="InterPro"/>
</dbReference>
<keyword evidence="7" id="KW-1185">Reference proteome</keyword>
<evidence type="ECO:0000259" key="5">
    <source>
        <dbReference type="PROSITE" id="PS50931"/>
    </source>
</evidence>
<dbReference type="SUPFAM" id="SSF53850">
    <property type="entry name" value="Periplasmic binding protein-like II"/>
    <property type="match status" value="1"/>
</dbReference>
<dbReference type="InterPro" id="IPR000847">
    <property type="entry name" value="LysR_HTH_N"/>
</dbReference>
<comment type="similarity">
    <text evidence="1">Belongs to the LysR transcriptional regulatory family.</text>
</comment>
<dbReference type="CDD" id="cd08422">
    <property type="entry name" value="PBP2_CrgA_like"/>
    <property type="match status" value="1"/>
</dbReference>
<dbReference type="InterPro" id="IPR005119">
    <property type="entry name" value="LysR_subst-bd"/>
</dbReference>
<dbReference type="RefSeq" id="WP_148815932.1">
    <property type="nucleotide sequence ID" value="NZ_CP043046.1"/>
</dbReference>
<feature type="domain" description="HTH lysR-type" evidence="5">
    <location>
        <begin position="1"/>
        <end position="59"/>
    </location>
</feature>
<dbReference type="EMBL" id="CP043046">
    <property type="protein sequence ID" value="QEI06885.1"/>
    <property type="molecule type" value="Genomic_DNA"/>
</dbReference>
<dbReference type="SUPFAM" id="SSF46785">
    <property type="entry name" value="Winged helix' DNA-binding domain"/>
    <property type="match status" value="1"/>
</dbReference>
<dbReference type="Proteomes" id="UP000325161">
    <property type="component" value="Chromosome"/>
</dbReference>
<evidence type="ECO:0000256" key="4">
    <source>
        <dbReference type="ARBA" id="ARBA00023163"/>
    </source>
</evidence>
<evidence type="ECO:0000313" key="6">
    <source>
        <dbReference type="EMBL" id="QEI06885.1"/>
    </source>
</evidence>
<evidence type="ECO:0000256" key="1">
    <source>
        <dbReference type="ARBA" id="ARBA00009437"/>
    </source>
</evidence>
<organism evidence="6 7">
    <name type="scientific">Pigmentiphaga aceris</name>
    <dbReference type="NCBI Taxonomy" id="1940612"/>
    <lineage>
        <taxon>Bacteria</taxon>
        <taxon>Pseudomonadati</taxon>
        <taxon>Pseudomonadota</taxon>
        <taxon>Betaproteobacteria</taxon>
        <taxon>Burkholderiales</taxon>
        <taxon>Alcaligenaceae</taxon>
        <taxon>Pigmentiphaga</taxon>
    </lineage>
</organism>
<dbReference type="PANTHER" id="PTHR30537:SF5">
    <property type="entry name" value="HTH-TYPE TRANSCRIPTIONAL ACTIVATOR TTDR-RELATED"/>
    <property type="match status" value="1"/>
</dbReference>
<dbReference type="Gene3D" id="1.10.10.10">
    <property type="entry name" value="Winged helix-like DNA-binding domain superfamily/Winged helix DNA-binding domain"/>
    <property type="match status" value="1"/>
</dbReference>
<dbReference type="InterPro" id="IPR036390">
    <property type="entry name" value="WH_DNA-bd_sf"/>
</dbReference>